<reference evidence="1 2" key="1">
    <citation type="submission" date="2020-07" db="EMBL/GenBank/DDBJ databases">
        <title>Genomic Encyclopedia of Type Strains, Phase IV (KMG-V): Genome sequencing to study the core and pangenomes of soil and plant-associated prokaryotes.</title>
        <authorList>
            <person name="Whitman W."/>
        </authorList>
    </citation>
    <scope>NUCLEOTIDE SEQUENCE [LARGE SCALE GENOMIC DNA]</scope>
    <source>
        <strain evidence="1 2">A1</strain>
    </source>
</reference>
<name>A0A7J9NVY1_METMI</name>
<dbReference type="AlphaFoldDB" id="A0A7J9NVY1"/>
<dbReference type="EMBL" id="JACDUH010000003">
    <property type="protein sequence ID" value="MBA2851840.1"/>
    <property type="molecule type" value="Genomic_DNA"/>
</dbReference>
<gene>
    <name evidence="1" type="ORF">HNP86_001999</name>
</gene>
<sequence>MSIYYHHHGILFVDHAGISYEELPEKYTFNLIMEILEALIDTSEGKGISVKTTKDSHVIVIRLDNVEIRNCNLDEELSRLQRDGINVSGELSVRYDYDGDVAENYIYAGVERVVNYPVKYAKFNDDILKEIPKIYNKMGIGKTGQHKNYCVKLLFEAMVGSTQMVDDLAETYGFYVYEHEIDEEEIQLEVVDTLECDIHKLLEFLRALDNIEIRNNDISVTSAILVSNELEYVKINYTDGEIELLECVNNDTT</sequence>
<proteinExistence type="predicted"/>
<evidence type="ECO:0000313" key="2">
    <source>
        <dbReference type="Proteomes" id="UP000564425"/>
    </source>
</evidence>
<evidence type="ECO:0000313" key="1">
    <source>
        <dbReference type="EMBL" id="MBA2851840.1"/>
    </source>
</evidence>
<comment type="caution">
    <text evidence="1">The sequence shown here is derived from an EMBL/GenBank/DDBJ whole genome shotgun (WGS) entry which is preliminary data.</text>
</comment>
<dbReference type="RefSeq" id="WP_181501659.1">
    <property type="nucleotide sequence ID" value="NZ_JACDUH010000003.1"/>
</dbReference>
<protein>
    <submittedName>
        <fullName evidence="1">Uncharacterized protein</fullName>
    </submittedName>
</protein>
<organism evidence="1 2">
    <name type="scientific">Methanococcus maripaludis</name>
    <name type="common">Methanococcus deltae</name>
    <dbReference type="NCBI Taxonomy" id="39152"/>
    <lineage>
        <taxon>Archaea</taxon>
        <taxon>Methanobacteriati</taxon>
        <taxon>Methanobacteriota</taxon>
        <taxon>Methanomada group</taxon>
        <taxon>Methanococci</taxon>
        <taxon>Methanococcales</taxon>
        <taxon>Methanococcaceae</taxon>
        <taxon>Methanococcus</taxon>
    </lineage>
</organism>
<dbReference type="Proteomes" id="UP000564425">
    <property type="component" value="Unassembled WGS sequence"/>
</dbReference>
<accession>A0A7J9NVY1</accession>